<comment type="caution">
    <text evidence="3">The sequence shown here is derived from an EMBL/GenBank/DDBJ whole genome shotgun (WGS) entry which is preliminary data.</text>
</comment>
<evidence type="ECO:0000313" key="4">
    <source>
        <dbReference type="Proteomes" id="UP000008495"/>
    </source>
</evidence>
<accession>K6UMM4</accession>
<dbReference type="OrthoDB" id="3404379at2"/>
<dbReference type="AlphaFoldDB" id="K6UMM4"/>
<protein>
    <recommendedName>
        <fullName evidence="5">DivIVA domain-containing protein</fullName>
    </recommendedName>
</protein>
<evidence type="ECO:0008006" key="5">
    <source>
        <dbReference type="Google" id="ProtNLM"/>
    </source>
</evidence>
<evidence type="ECO:0000256" key="2">
    <source>
        <dbReference type="SAM" id="SignalP"/>
    </source>
</evidence>
<sequence>MVLLSVLVVLLAGAVAALAAGRIGTGMSVAAADPVRTSGHDPFEGVDTLYAEDLDRLFLDRALRGYRMDQVDIVLGRLATELAERDRLIARLQTQIEESDSVVSADPVEPGALPGTSGSST</sequence>
<feature type="region of interest" description="Disordered" evidence="1">
    <location>
        <begin position="97"/>
        <end position="121"/>
    </location>
</feature>
<name>K6UMM4_9MICO</name>
<keyword evidence="2" id="KW-0732">Signal</keyword>
<dbReference type="Proteomes" id="UP000008495">
    <property type="component" value="Unassembled WGS sequence"/>
</dbReference>
<feature type="signal peptide" evidence="2">
    <location>
        <begin position="1"/>
        <end position="19"/>
    </location>
</feature>
<proteinExistence type="predicted"/>
<reference evidence="3 4" key="1">
    <citation type="submission" date="2012-08" db="EMBL/GenBank/DDBJ databases">
        <title>Whole genome shotgun sequence of Austwickia chelonae NBRC 105200.</title>
        <authorList>
            <person name="Yoshida I."/>
            <person name="Hosoyama A."/>
            <person name="Tsuchikane K."/>
            <person name="Katsumata H."/>
            <person name="Ando Y."/>
            <person name="Ohji S."/>
            <person name="Hamada M."/>
            <person name="Tamura T."/>
            <person name="Yamazoe A."/>
            <person name="Yamazaki S."/>
            <person name="Fujita N."/>
        </authorList>
    </citation>
    <scope>NUCLEOTIDE SEQUENCE [LARGE SCALE GENOMIC DNA]</scope>
    <source>
        <strain evidence="3 4">NBRC 105200</strain>
    </source>
</reference>
<organism evidence="3 4">
    <name type="scientific">Austwickia chelonae NBRC 105200</name>
    <dbReference type="NCBI Taxonomy" id="1184607"/>
    <lineage>
        <taxon>Bacteria</taxon>
        <taxon>Bacillati</taxon>
        <taxon>Actinomycetota</taxon>
        <taxon>Actinomycetes</taxon>
        <taxon>Micrococcales</taxon>
        <taxon>Dermatophilaceae</taxon>
        <taxon>Austwickia</taxon>
    </lineage>
</organism>
<keyword evidence="4" id="KW-1185">Reference proteome</keyword>
<dbReference type="EMBL" id="BAGZ01000008">
    <property type="protein sequence ID" value="GAB78241.1"/>
    <property type="molecule type" value="Genomic_DNA"/>
</dbReference>
<evidence type="ECO:0000313" key="3">
    <source>
        <dbReference type="EMBL" id="GAB78241.1"/>
    </source>
</evidence>
<feature type="chain" id="PRO_5039118937" description="DivIVA domain-containing protein" evidence="2">
    <location>
        <begin position="20"/>
        <end position="121"/>
    </location>
</feature>
<dbReference type="STRING" id="100225.SAMN05421595_0757"/>
<evidence type="ECO:0000256" key="1">
    <source>
        <dbReference type="SAM" id="MobiDB-lite"/>
    </source>
</evidence>
<gene>
    <name evidence="3" type="ORF">AUCHE_08_04870</name>
</gene>